<sequence>MLRWIARSTLIWRNAGVAGVNILFALSSMLYFISLWFDSRLCHLMMGKPKGASPKALHYNLTRLDVRKSLWRNKLDSLVYNLTVITCAGCFKIKAQPMDIPSAVIGKTTSQKCREFSVAGSSPPGQILPISLRSLVEERLGNHIPAHARQSACASRCAAAYKENAELFNWTSLVRSPHERSCS</sequence>
<evidence type="ECO:0000256" key="1">
    <source>
        <dbReference type="SAM" id="Phobius"/>
    </source>
</evidence>
<dbReference type="AlphaFoldDB" id="A0AAV3Y2I9"/>
<proteinExistence type="predicted"/>
<dbReference type="EMBL" id="BLXT01000427">
    <property type="protein sequence ID" value="GFN76854.1"/>
    <property type="molecule type" value="Genomic_DNA"/>
</dbReference>
<comment type="caution">
    <text evidence="2">The sequence shown here is derived from an EMBL/GenBank/DDBJ whole genome shotgun (WGS) entry which is preliminary data.</text>
</comment>
<feature type="transmembrane region" description="Helical" evidence="1">
    <location>
        <begin position="12"/>
        <end position="37"/>
    </location>
</feature>
<gene>
    <name evidence="2" type="ORF">PoB_000336000</name>
</gene>
<keyword evidence="3" id="KW-1185">Reference proteome</keyword>
<keyword evidence="1" id="KW-0812">Transmembrane</keyword>
<evidence type="ECO:0000313" key="3">
    <source>
        <dbReference type="Proteomes" id="UP000735302"/>
    </source>
</evidence>
<protein>
    <submittedName>
        <fullName evidence="2">Uncharacterized protein</fullName>
    </submittedName>
</protein>
<evidence type="ECO:0000313" key="2">
    <source>
        <dbReference type="EMBL" id="GFN76854.1"/>
    </source>
</evidence>
<accession>A0AAV3Y2I9</accession>
<name>A0AAV3Y2I9_9GAST</name>
<reference evidence="2 3" key="1">
    <citation type="journal article" date="2021" name="Elife">
        <title>Chloroplast acquisition without the gene transfer in kleptoplastic sea slugs, Plakobranchus ocellatus.</title>
        <authorList>
            <person name="Maeda T."/>
            <person name="Takahashi S."/>
            <person name="Yoshida T."/>
            <person name="Shimamura S."/>
            <person name="Takaki Y."/>
            <person name="Nagai Y."/>
            <person name="Toyoda A."/>
            <person name="Suzuki Y."/>
            <person name="Arimoto A."/>
            <person name="Ishii H."/>
            <person name="Satoh N."/>
            <person name="Nishiyama T."/>
            <person name="Hasebe M."/>
            <person name="Maruyama T."/>
            <person name="Minagawa J."/>
            <person name="Obokata J."/>
            <person name="Shigenobu S."/>
        </authorList>
    </citation>
    <scope>NUCLEOTIDE SEQUENCE [LARGE SCALE GENOMIC DNA]</scope>
</reference>
<organism evidence="2 3">
    <name type="scientific">Plakobranchus ocellatus</name>
    <dbReference type="NCBI Taxonomy" id="259542"/>
    <lineage>
        <taxon>Eukaryota</taxon>
        <taxon>Metazoa</taxon>
        <taxon>Spiralia</taxon>
        <taxon>Lophotrochozoa</taxon>
        <taxon>Mollusca</taxon>
        <taxon>Gastropoda</taxon>
        <taxon>Heterobranchia</taxon>
        <taxon>Euthyneura</taxon>
        <taxon>Panpulmonata</taxon>
        <taxon>Sacoglossa</taxon>
        <taxon>Placobranchoidea</taxon>
        <taxon>Plakobranchidae</taxon>
        <taxon>Plakobranchus</taxon>
    </lineage>
</organism>
<dbReference type="Proteomes" id="UP000735302">
    <property type="component" value="Unassembled WGS sequence"/>
</dbReference>
<keyword evidence="1" id="KW-0472">Membrane</keyword>
<keyword evidence="1" id="KW-1133">Transmembrane helix</keyword>